<dbReference type="AlphaFoldDB" id="V6DH54"/>
<dbReference type="KEGG" id="dpb:BABL1_gene_17"/>
<keyword evidence="3" id="KW-1185">Reference proteome</keyword>
<keyword evidence="1" id="KW-0472">Membrane</keyword>
<evidence type="ECO:0000313" key="2">
    <source>
        <dbReference type="EMBL" id="CDK30890.1"/>
    </source>
</evidence>
<dbReference type="HOGENOM" id="CLU_127529_0_0_7"/>
<reference evidence="2 3" key="1">
    <citation type="journal article" date="2015" name="Biol. Direct">
        <title>Babela massiliensis, a representative of a widespread bacterial phylum with unusual adaptations to parasitism in amoebae.</title>
        <authorList>
            <person name="Pagnier I."/>
            <person name="Yutin N."/>
            <person name="Croce O."/>
            <person name="Makarova K.S."/>
            <person name="Wolf Y.I."/>
            <person name="Benamar S."/>
            <person name="Raoult D."/>
            <person name="Koonin E.V."/>
            <person name="La Scola B."/>
        </authorList>
    </citation>
    <scope>NUCLEOTIDE SEQUENCE [LARGE SCALE GENOMIC DNA]</scope>
    <source>
        <strain evidence="3">BABL1</strain>
    </source>
</reference>
<protein>
    <submittedName>
        <fullName evidence="2">Uncharacterized protein</fullName>
    </submittedName>
</protein>
<evidence type="ECO:0000313" key="3">
    <source>
        <dbReference type="Proteomes" id="UP000018769"/>
    </source>
</evidence>
<evidence type="ECO:0000256" key="1">
    <source>
        <dbReference type="SAM" id="Phobius"/>
    </source>
</evidence>
<proteinExistence type="predicted"/>
<name>V6DH54_9BACT</name>
<dbReference type="RefSeq" id="WP_023792725.1">
    <property type="nucleotide sequence ID" value="NC_023003.1"/>
</dbReference>
<accession>V6DH54</accession>
<organism evidence="2 3">
    <name type="scientific">Candidatus Babela massiliensis</name>
    <dbReference type="NCBI Taxonomy" id="673862"/>
    <lineage>
        <taxon>Bacteria</taxon>
        <taxon>Candidatus Babelota</taxon>
        <taxon>Candidatus Babeliae</taxon>
        <taxon>Candidatus Babeliales</taxon>
        <taxon>Candidatus Babeliaceae</taxon>
        <taxon>Candidatus Babela</taxon>
    </lineage>
</organism>
<gene>
    <name evidence="2" type="ORF">BABL1_gene_17</name>
</gene>
<sequence length="180" mass="20590">MKKLIYSIALTIFIFSGLKATNNIDKATDPKESMKYAIKKSRPDLLKKALTNFELSENDKIWLLIYANEVAQIRKNKMNLNLIKPKSKITPFANYFFVSIGVFFIGGSITLSLLEEYLKKHSEISIIPTIITATTTVLAINKLISIGKEKNKEYFILHPYRNAQQKYLDSISILELIQIN</sequence>
<keyword evidence="1" id="KW-0812">Transmembrane</keyword>
<feature type="transmembrane region" description="Helical" evidence="1">
    <location>
        <begin position="92"/>
        <end position="114"/>
    </location>
</feature>
<dbReference type="Proteomes" id="UP000018769">
    <property type="component" value="Chromosome I"/>
</dbReference>
<dbReference type="EMBL" id="HG793133">
    <property type="protein sequence ID" value="CDK30890.1"/>
    <property type="molecule type" value="Genomic_DNA"/>
</dbReference>
<keyword evidence="1" id="KW-1133">Transmembrane helix</keyword>